<name>A0ABD3NHF1_9STRA</name>
<feature type="compositionally biased region" description="Polar residues" evidence="1">
    <location>
        <begin position="956"/>
        <end position="966"/>
    </location>
</feature>
<dbReference type="AlphaFoldDB" id="A0ABD3NHF1"/>
<evidence type="ECO:0008006" key="5">
    <source>
        <dbReference type="Google" id="ProtNLM"/>
    </source>
</evidence>
<feature type="compositionally biased region" description="Polar residues" evidence="1">
    <location>
        <begin position="179"/>
        <end position="189"/>
    </location>
</feature>
<feature type="transmembrane region" description="Helical" evidence="2">
    <location>
        <begin position="341"/>
        <end position="367"/>
    </location>
</feature>
<proteinExistence type="predicted"/>
<feature type="transmembrane region" description="Helical" evidence="2">
    <location>
        <begin position="829"/>
        <end position="847"/>
    </location>
</feature>
<dbReference type="PANTHER" id="PTHR21650">
    <property type="entry name" value="MEMBRALIN/KINETOCHORE PROTEIN NUF2"/>
    <property type="match status" value="1"/>
</dbReference>
<feature type="compositionally biased region" description="Acidic residues" evidence="1">
    <location>
        <begin position="307"/>
        <end position="319"/>
    </location>
</feature>
<comment type="caution">
    <text evidence="3">The sequence shown here is derived from an EMBL/GenBank/DDBJ whole genome shotgun (WGS) entry which is preliminary data.</text>
</comment>
<gene>
    <name evidence="3" type="ORF">ACHAWO_005273</name>
</gene>
<feature type="compositionally biased region" description="Polar residues" evidence="1">
    <location>
        <begin position="155"/>
        <end position="167"/>
    </location>
</feature>
<feature type="compositionally biased region" description="Basic and acidic residues" evidence="1">
    <location>
        <begin position="320"/>
        <end position="329"/>
    </location>
</feature>
<feature type="compositionally biased region" description="Polar residues" evidence="1">
    <location>
        <begin position="555"/>
        <end position="580"/>
    </location>
</feature>
<feature type="region of interest" description="Disordered" evidence="1">
    <location>
        <begin position="517"/>
        <end position="592"/>
    </location>
</feature>
<evidence type="ECO:0000313" key="3">
    <source>
        <dbReference type="EMBL" id="KAL3774066.1"/>
    </source>
</evidence>
<dbReference type="PANTHER" id="PTHR21650:SF4">
    <property type="entry name" value="MEMBRALIN"/>
    <property type="match status" value="1"/>
</dbReference>
<reference evidence="3 4" key="1">
    <citation type="submission" date="2024-10" db="EMBL/GenBank/DDBJ databases">
        <title>Updated reference genomes for cyclostephanoid diatoms.</title>
        <authorList>
            <person name="Roberts W.R."/>
            <person name="Alverson A.J."/>
        </authorList>
    </citation>
    <scope>NUCLEOTIDE SEQUENCE [LARGE SCALE GENOMIC DNA]</scope>
    <source>
        <strain evidence="3 4">AJA010-31</strain>
    </source>
</reference>
<keyword evidence="2" id="KW-1133">Transmembrane helix</keyword>
<keyword evidence="2" id="KW-0812">Transmembrane</keyword>
<organism evidence="3 4">
    <name type="scientific">Cyclotella atomus</name>
    <dbReference type="NCBI Taxonomy" id="382360"/>
    <lineage>
        <taxon>Eukaryota</taxon>
        <taxon>Sar</taxon>
        <taxon>Stramenopiles</taxon>
        <taxon>Ochrophyta</taxon>
        <taxon>Bacillariophyta</taxon>
        <taxon>Coscinodiscophyceae</taxon>
        <taxon>Thalassiosirophycidae</taxon>
        <taxon>Stephanodiscales</taxon>
        <taxon>Stephanodiscaceae</taxon>
        <taxon>Cyclotella</taxon>
    </lineage>
</organism>
<feature type="region of interest" description="Disordered" evidence="1">
    <location>
        <begin position="155"/>
        <end position="329"/>
    </location>
</feature>
<feature type="compositionally biased region" description="Low complexity" evidence="1">
    <location>
        <begin position="277"/>
        <end position="306"/>
    </location>
</feature>
<feature type="transmembrane region" description="Helical" evidence="2">
    <location>
        <begin position="854"/>
        <end position="871"/>
    </location>
</feature>
<feature type="region of interest" description="Disordered" evidence="1">
    <location>
        <begin position="19"/>
        <end position="108"/>
    </location>
</feature>
<feature type="compositionally biased region" description="Basic and acidic residues" evidence="1">
    <location>
        <begin position="40"/>
        <end position="55"/>
    </location>
</feature>
<feature type="transmembrane region" description="Helical" evidence="2">
    <location>
        <begin position="715"/>
        <end position="739"/>
    </location>
</feature>
<feature type="compositionally biased region" description="Polar residues" evidence="1">
    <location>
        <begin position="527"/>
        <end position="539"/>
    </location>
</feature>
<feature type="compositionally biased region" description="Low complexity" evidence="1">
    <location>
        <begin position="248"/>
        <end position="264"/>
    </location>
</feature>
<feature type="transmembrane region" description="Helical" evidence="2">
    <location>
        <begin position="877"/>
        <end position="899"/>
    </location>
</feature>
<feature type="compositionally biased region" description="Polar residues" evidence="1">
    <location>
        <begin position="59"/>
        <end position="75"/>
    </location>
</feature>
<evidence type="ECO:0000313" key="4">
    <source>
        <dbReference type="Proteomes" id="UP001530400"/>
    </source>
</evidence>
<feature type="compositionally biased region" description="Low complexity" evidence="1">
    <location>
        <begin position="205"/>
        <end position="230"/>
    </location>
</feature>
<keyword evidence="4" id="KW-1185">Reference proteome</keyword>
<evidence type="ECO:0000256" key="2">
    <source>
        <dbReference type="SAM" id="Phobius"/>
    </source>
</evidence>
<feature type="compositionally biased region" description="Basic residues" evidence="1">
    <location>
        <begin position="88"/>
        <end position="99"/>
    </location>
</feature>
<accession>A0ABD3NHF1</accession>
<feature type="region of interest" description="Disordered" evidence="1">
    <location>
        <begin position="951"/>
        <end position="977"/>
    </location>
</feature>
<dbReference type="EMBL" id="JALLPJ020001211">
    <property type="protein sequence ID" value="KAL3774066.1"/>
    <property type="molecule type" value="Genomic_DNA"/>
</dbReference>
<dbReference type="Proteomes" id="UP001530400">
    <property type="component" value="Unassembled WGS sequence"/>
</dbReference>
<protein>
    <recommendedName>
        <fullName evidence="5">Receptor for retinol uptake STRA6</fullName>
    </recommendedName>
</protein>
<sequence>MEYDRALFRVYERILEDLNASPSPLVAYNQSTSRSRRSSRRSESADSEQNERSGDNLDAESSATDGLAPSDSNVSEQEEGDTSANNERRRRRRQQRTRQPRPLNNILTTRQATEIPFFLPIGLSIKVNEFMRSISSRNGMRLGSLSVPSTPTRYRSLLISSPSPTSHADSDDDIEEQPVTDSSALNMPQLSVEDSPRNGLRRRTGSSPRASPSGSLSASSTSSSASNNGLVSPPLSPDSPRVMLQPRTTSPSSEDYTYTSSSSSESERPSAPPPPATSLTQRAIQMQMSQRQRFRRNTNNTSGGDSSDNESSDNDESQSTEERGRQHEGCSQKNLYRVMRFTFGLGVFHLFVLAALHVTYVGPGAFYRQKEVRPWRRLFPTNGSDVLVTCVAKALATRPPEERSRYHVLFGEDDEKRRRLGEVDVLDFAIDDGFTLLNATAESLDTELYYYYDDDPWQSRLLQDRQVEFKAPAALLPLLGKDEILQIKILYGGRCTGQCSRVRQVQYPQGGKVTTKARLFHQPRAKTANSTVPSNSTDRNSLRGKKGQARERILTNDTVKTRQQNATNSSGHAENINTTHAQDHNDDEYSSPEYWEDPSYRFAIDDALLYLDEKSIYLHNISIVNLTVTERCLSTGSDDGTLTFMTAIGEFLSQIYGMDSIIINQLMFGIRNAEGAPLSGHVQNMETKERWGWRKEQIESYDGGTSVIQWLPNKLGILFMSLLSFFLITSVTALIVRVLTSSGVVLMFPLFEIFRNAGVPGADERILALSYPWIGAARRAIRTSNTHPQSHLVWAHMTKIVLYYVMYEACQAAWSVVLYSKSIPEALPVWIYGLAMITEYFSMVFVRSAISVHFFPRITLVYFVAYHVYFYSVSYGYFDLALIPLSLLMTHAMLFTVFLEAPNAARGAVSVDCPREVYNKLSWPEWNSQLPPEWTIFLPLNSRQTPLHDRQVAQAEAQQTGQQNGESAAIDNGGANS</sequence>
<evidence type="ECO:0000256" key="1">
    <source>
        <dbReference type="SAM" id="MobiDB-lite"/>
    </source>
</evidence>
<keyword evidence="2" id="KW-0472">Membrane</keyword>